<organism evidence="1 2">
    <name type="scientific">Acetobacterium bakii</name>
    <dbReference type="NCBI Taxonomy" id="52689"/>
    <lineage>
        <taxon>Bacteria</taxon>
        <taxon>Bacillati</taxon>
        <taxon>Bacillota</taxon>
        <taxon>Clostridia</taxon>
        <taxon>Eubacteriales</taxon>
        <taxon>Eubacteriaceae</taxon>
        <taxon>Acetobacterium</taxon>
    </lineage>
</organism>
<protein>
    <submittedName>
        <fullName evidence="1">Transcriptional regulator</fullName>
    </submittedName>
</protein>
<proteinExistence type="predicted"/>
<comment type="caution">
    <text evidence="1">The sequence shown here is derived from an EMBL/GenBank/DDBJ whole genome shotgun (WGS) entry which is preliminary data.</text>
</comment>
<dbReference type="Proteomes" id="UP000036873">
    <property type="component" value="Unassembled WGS sequence"/>
</dbReference>
<feature type="non-terminal residue" evidence="1">
    <location>
        <position position="1"/>
    </location>
</feature>
<accession>A0A0L6TZQ1</accession>
<reference evidence="2" key="1">
    <citation type="submission" date="2015-07" db="EMBL/GenBank/DDBJ databases">
        <title>Draft genome sequence of Acetobacterium bakii DSM 8293, a potential psychrophilic chemical producer through syngas fermentation.</title>
        <authorList>
            <person name="Song Y."/>
            <person name="Hwang S."/>
            <person name="Cho B.-K."/>
        </authorList>
    </citation>
    <scope>NUCLEOTIDE SEQUENCE [LARGE SCALE GENOMIC DNA]</scope>
    <source>
        <strain evidence="2">DSM 8239</strain>
    </source>
</reference>
<evidence type="ECO:0000313" key="2">
    <source>
        <dbReference type="Proteomes" id="UP000036873"/>
    </source>
</evidence>
<dbReference type="EMBL" id="LGYO01000023">
    <property type="protein sequence ID" value="KNZ41744.1"/>
    <property type="molecule type" value="Genomic_DNA"/>
</dbReference>
<sequence length="29" mass="3594">IKEKPGMKEEDARKEMEAFFPTLKRWRKN</sequence>
<keyword evidence="2" id="KW-1185">Reference proteome</keyword>
<name>A0A0L6TZQ1_9FIRM</name>
<dbReference type="AlphaFoldDB" id="A0A0L6TZQ1"/>
<evidence type="ECO:0000313" key="1">
    <source>
        <dbReference type="EMBL" id="KNZ41744.1"/>
    </source>
</evidence>
<gene>
    <name evidence="1" type="ORF">AKG39_10320</name>
</gene>